<evidence type="ECO:0000313" key="4">
    <source>
        <dbReference type="Proteomes" id="UP000298663"/>
    </source>
</evidence>
<protein>
    <recommendedName>
        <fullName evidence="2">Ground-like domain-containing protein</fullName>
    </recommendedName>
</protein>
<name>A0A4U8UYE6_STECR</name>
<dbReference type="InterPro" id="IPR007284">
    <property type="entry name" value="Ground-like_dom"/>
</dbReference>
<proteinExistence type="predicted"/>
<evidence type="ECO:0000259" key="2">
    <source>
        <dbReference type="Pfam" id="PF04155"/>
    </source>
</evidence>
<evidence type="ECO:0000256" key="1">
    <source>
        <dbReference type="SAM" id="SignalP"/>
    </source>
</evidence>
<dbReference type="EMBL" id="CM016762">
    <property type="protein sequence ID" value="TMS37929.1"/>
    <property type="molecule type" value="Genomic_DNA"/>
</dbReference>
<dbReference type="STRING" id="34508.A0A4U8UYE6"/>
<accession>A0A4U8UYE6</accession>
<keyword evidence="1" id="KW-0732">Signal</keyword>
<feature type="signal peptide" evidence="1">
    <location>
        <begin position="1"/>
        <end position="17"/>
    </location>
</feature>
<comment type="caution">
    <text evidence="3">The sequence shown here is derived from an EMBL/GenBank/DDBJ whole genome shotgun (WGS) entry which is preliminary data.</text>
</comment>
<evidence type="ECO:0000313" key="3">
    <source>
        <dbReference type="EMBL" id="TMS37929.1"/>
    </source>
</evidence>
<dbReference type="Proteomes" id="UP000298663">
    <property type="component" value="Chromosome X"/>
</dbReference>
<reference evidence="3 4" key="1">
    <citation type="journal article" date="2015" name="Genome Biol.">
        <title>Comparative genomics of Steinernema reveals deeply conserved gene regulatory networks.</title>
        <authorList>
            <person name="Dillman A.R."/>
            <person name="Macchietto M."/>
            <person name="Porter C.F."/>
            <person name="Rogers A."/>
            <person name="Williams B."/>
            <person name="Antoshechkin I."/>
            <person name="Lee M.M."/>
            <person name="Goodwin Z."/>
            <person name="Lu X."/>
            <person name="Lewis E.E."/>
            <person name="Goodrich-Blair H."/>
            <person name="Stock S.P."/>
            <person name="Adams B.J."/>
            <person name="Sternberg P.W."/>
            <person name="Mortazavi A."/>
        </authorList>
    </citation>
    <scope>NUCLEOTIDE SEQUENCE [LARGE SCALE GENOMIC DNA]</scope>
    <source>
        <strain evidence="3 4">ALL</strain>
    </source>
</reference>
<feature type="chain" id="PRO_5021032886" description="Ground-like domain-containing protein" evidence="1">
    <location>
        <begin position="18"/>
        <end position="195"/>
    </location>
</feature>
<gene>
    <name evidence="3" type="ORF">L596_004762</name>
</gene>
<dbReference type="EMBL" id="AZBU02000001">
    <property type="protein sequence ID" value="TMS37929.1"/>
    <property type="molecule type" value="Genomic_DNA"/>
</dbReference>
<feature type="domain" description="Ground-like" evidence="2">
    <location>
        <begin position="123"/>
        <end position="193"/>
    </location>
</feature>
<dbReference type="AlphaFoldDB" id="A0A4U8UYE6"/>
<dbReference type="OrthoDB" id="5843663at2759"/>
<organism evidence="3 4">
    <name type="scientific">Steinernema carpocapsae</name>
    <name type="common">Entomopathogenic nematode</name>
    <dbReference type="NCBI Taxonomy" id="34508"/>
    <lineage>
        <taxon>Eukaryota</taxon>
        <taxon>Metazoa</taxon>
        <taxon>Ecdysozoa</taxon>
        <taxon>Nematoda</taxon>
        <taxon>Chromadorea</taxon>
        <taxon>Rhabditida</taxon>
        <taxon>Tylenchina</taxon>
        <taxon>Panagrolaimomorpha</taxon>
        <taxon>Strongyloidoidea</taxon>
        <taxon>Steinernematidae</taxon>
        <taxon>Steinernema</taxon>
    </lineage>
</organism>
<sequence>MALSAFFLLVLVPFTSGFLLPQAGGGCGCGAPPSPPCAPPPPPPCPPPPPPCAQLPPLPPLPPLPSLCPPPPPPCGCAPALPALPSFQLPQLPAPCAPPPSCGCGRKKRSVFTVRSEADTGLDSLCNNQQIRKIIIKNLNAVASVSKAAIHAEVKAKLGGNFVVLCSNGPFSFAADSHNYCIAGSNAETCYVFEI</sequence>
<reference evidence="3 4" key="2">
    <citation type="journal article" date="2019" name="G3 (Bethesda)">
        <title>Hybrid Assembly of the Genome of the Entomopathogenic Nematode Steinernema carpocapsae Identifies the X-Chromosome.</title>
        <authorList>
            <person name="Serra L."/>
            <person name="Macchietto M."/>
            <person name="Macias-Munoz A."/>
            <person name="McGill C.J."/>
            <person name="Rodriguez I.M."/>
            <person name="Rodriguez B."/>
            <person name="Murad R."/>
            <person name="Mortazavi A."/>
        </authorList>
    </citation>
    <scope>NUCLEOTIDE SEQUENCE [LARGE SCALE GENOMIC DNA]</scope>
    <source>
        <strain evidence="3 4">ALL</strain>
    </source>
</reference>
<dbReference type="Pfam" id="PF04155">
    <property type="entry name" value="Ground-like"/>
    <property type="match status" value="1"/>
</dbReference>
<keyword evidence="4" id="KW-1185">Reference proteome</keyword>